<accession>A0A0B2VQA0</accession>
<proteinExistence type="predicted"/>
<evidence type="ECO:0000313" key="1">
    <source>
        <dbReference type="EMBL" id="KHN83544.1"/>
    </source>
</evidence>
<sequence length="225" mass="26104">MDSETCAKLRSDIRADLREEIMAEVRQQLIPLVRALVQEMKNSLKSTVAATQFDQCTHYLEAIQQAEEKEIRERSVVLVGMNEVNNISPRERNNVDCGTVLDISDAINSDSVPHQIFRMGSQQEGRKRPVKVIFGNSHDAKQHYRKACLEYYRKTRLDRYHNACIEHHRPVCLEHHRKACLEHLPKSCLGNPPKSSLEHYRKACLEDCRKAGLEHYLKACLEHYR</sequence>
<dbReference type="EMBL" id="JPKZ01001180">
    <property type="protein sequence ID" value="KHN83544.1"/>
    <property type="molecule type" value="Genomic_DNA"/>
</dbReference>
<organism evidence="1 2">
    <name type="scientific">Toxocara canis</name>
    <name type="common">Canine roundworm</name>
    <dbReference type="NCBI Taxonomy" id="6265"/>
    <lineage>
        <taxon>Eukaryota</taxon>
        <taxon>Metazoa</taxon>
        <taxon>Ecdysozoa</taxon>
        <taxon>Nematoda</taxon>
        <taxon>Chromadorea</taxon>
        <taxon>Rhabditida</taxon>
        <taxon>Spirurina</taxon>
        <taxon>Ascaridomorpha</taxon>
        <taxon>Ascaridoidea</taxon>
        <taxon>Toxocaridae</taxon>
        <taxon>Toxocara</taxon>
    </lineage>
</organism>
<reference evidence="1 2" key="1">
    <citation type="submission" date="2014-11" db="EMBL/GenBank/DDBJ databases">
        <title>Genetic blueprint of the zoonotic pathogen Toxocara canis.</title>
        <authorList>
            <person name="Zhu X.-Q."/>
            <person name="Korhonen P.K."/>
            <person name="Cai H."/>
            <person name="Young N.D."/>
            <person name="Nejsum P."/>
            <person name="von Samson-Himmelstjerna G."/>
            <person name="Boag P.R."/>
            <person name="Tan P."/>
            <person name="Li Q."/>
            <person name="Min J."/>
            <person name="Yang Y."/>
            <person name="Wang X."/>
            <person name="Fang X."/>
            <person name="Hall R.S."/>
            <person name="Hofmann A."/>
            <person name="Sternberg P.W."/>
            <person name="Jex A.R."/>
            <person name="Gasser R.B."/>
        </authorList>
    </citation>
    <scope>NUCLEOTIDE SEQUENCE [LARGE SCALE GENOMIC DNA]</scope>
    <source>
        <strain evidence="1">PN_DK_2014</strain>
    </source>
</reference>
<comment type="caution">
    <text evidence="1">The sequence shown here is derived from an EMBL/GenBank/DDBJ whole genome shotgun (WGS) entry which is preliminary data.</text>
</comment>
<evidence type="ECO:0000313" key="2">
    <source>
        <dbReference type="Proteomes" id="UP000031036"/>
    </source>
</evidence>
<dbReference type="AlphaFoldDB" id="A0A0B2VQA0"/>
<dbReference type="OrthoDB" id="6778856at2759"/>
<keyword evidence="2" id="KW-1185">Reference proteome</keyword>
<protein>
    <submittedName>
        <fullName evidence="1">Uncharacterized protein</fullName>
    </submittedName>
</protein>
<gene>
    <name evidence="1" type="ORF">Tcan_10666</name>
</gene>
<dbReference type="STRING" id="6265.A0A0B2VQA0"/>
<name>A0A0B2VQA0_TOXCA</name>
<dbReference type="Proteomes" id="UP000031036">
    <property type="component" value="Unassembled WGS sequence"/>
</dbReference>